<dbReference type="GO" id="GO:0000103">
    <property type="term" value="P:sulfate assimilation"/>
    <property type="evidence" value="ECO:0007669"/>
    <property type="project" value="TreeGrafter"/>
</dbReference>
<evidence type="ECO:0000313" key="8">
    <source>
        <dbReference type="EMBL" id="MBB4103805.1"/>
    </source>
</evidence>
<comment type="caution">
    <text evidence="8">The sequence shown here is derived from an EMBL/GenBank/DDBJ whole genome shotgun (WGS) entry which is preliminary data.</text>
</comment>
<dbReference type="GO" id="GO:0050427">
    <property type="term" value="P:3'-phosphoadenosine 5'-phosphosulfate metabolic process"/>
    <property type="evidence" value="ECO:0007669"/>
    <property type="project" value="TreeGrafter"/>
</dbReference>
<dbReference type="CDD" id="cd01638">
    <property type="entry name" value="CysQ"/>
    <property type="match status" value="1"/>
</dbReference>
<feature type="binding site" evidence="6 7">
    <location>
        <position position="90"/>
    </location>
    <ligand>
        <name>Mg(2+)</name>
        <dbReference type="ChEBI" id="CHEBI:18420"/>
        <label>2</label>
    </ligand>
</feature>
<feature type="binding site" evidence="6">
    <location>
        <position position="70"/>
    </location>
    <ligand>
        <name>Mg(2+)</name>
        <dbReference type="ChEBI" id="CHEBI:18420"/>
        <label>1</label>
    </ligand>
</feature>
<comment type="similarity">
    <text evidence="1 6">Belongs to the inositol monophosphatase superfamily. CysQ family.</text>
</comment>
<keyword evidence="5 6" id="KW-0472">Membrane</keyword>
<feature type="binding site" evidence="7">
    <location>
        <position position="219"/>
    </location>
    <ligand>
        <name>Mg(2+)</name>
        <dbReference type="ChEBI" id="CHEBI:18420"/>
        <label>1</label>
        <note>catalytic</note>
    </ligand>
</feature>
<evidence type="ECO:0000256" key="5">
    <source>
        <dbReference type="ARBA" id="ARBA00023136"/>
    </source>
</evidence>
<keyword evidence="4 6" id="KW-0378">Hydrolase</keyword>
<organism evidence="8 9">
    <name type="scientific">Allorhizobium borbori</name>
    <dbReference type="NCBI Taxonomy" id="485907"/>
    <lineage>
        <taxon>Bacteria</taxon>
        <taxon>Pseudomonadati</taxon>
        <taxon>Pseudomonadota</taxon>
        <taxon>Alphaproteobacteria</taxon>
        <taxon>Hyphomicrobiales</taxon>
        <taxon>Rhizobiaceae</taxon>
        <taxon>Rhizobium/Agrobacterium group</taxon>
        <taxon>Allorhizobium</taxon>
    </lineage>
</organism>
<dbReference type="Pfam" id="PF00459">
    <property type="entry name" value="Inositol_P"/>
    <property type="match status" value="1"/>
</dbReference>
<dbReference type="Gene3D" id="3.40.190.80">
    <property type="match status" value="1"/>
</dbReference>
<dbReference type="PROSITE" id="PS00630">
    <property type="entry name" value="IMP_2"/>
    <property type="match status" value="1"/>
</dbReference>
<name>A0A7W6K4A2_9HYPH</name>
<evidence type="ECO:0000256" key="6">
    <source>
        <dbReference type="HAMAP-Rule" id="MF_02095"/>
    </source>
</evidence>
<evidence type="ECO:0000256" key="3">
    <source>
        <dbReference type="ARBA" id="ARBA00022519"/>
    </source>
</evidence>
<feature type="binding site" evidence="6">
    <location>
        <position position="90"/>
    </location>
    <ligand>
        <name>Mg(2+)</name>
        <dbReference type="ChEBI" id="CHEBI:18420"/>
        <label>1</label>
    </ligand>
</feature>
<feature type="binding site" evidence="6">
    <location>
        <position position="92"/>
    </location>
    <ligand>
        <name>Mg(2+)</name>
        <dbReference type="ChEBI" id="CHEBI:18420"/>
        <label>1</label>
    </ligand>
</feature>
<dbReference type="InterPro" id="IPR020550">
    <property type="entry name" value="Inositol_monophosphatase_CS"/>
</dbReference>
<feature type="binding site" evidence="6">
    <location>
        <position position="219"/>
    </location>
    <ligand>
        <name>substrate</name>
    </ligand>
</feature>
<comment type="subcellular location">
    <subcellularLocation>
        <location evidence="6">Cell inner membrane</location>
        <topology evidence="6">Peripheral membrane protein</topology>
        <orientation evidence="6">Cytoplasmic side</orientation>
    </subcellularLocation>
</comment>
<feature type="binding site" evidence="6">
    <location>
        <position position="219"/>
    </location>
    <ligand>
        <name>Mg(2+)</name>
        <dbReference type="ChEBI" id="CHEBI:18420"/>
        <label>2</label>
    </ligand>
</feature>
<evidence type="ECO:0000256" key="1">
    <source>
        <dbReference type="ARBA" id="ARBA00005289"/>
    </source>
</evidence>
<feature type="binding site" evidence="7">
    <location>
        <position position="70"/>
    </location>
    <ligand>
        <name>Mg(2+)</name>
        <dbReference type="ChEBI" id="CHEBI:18420"/>
        <label>1</label>
        <note>catalytic</note>
    </ligand>
</feature>
<dbReference type="PANTHER" id="PTHR43028:SF5">
    <property type="entry name" value="3'(2'),5'-BISPHOSPHATE NUCLEOTIDASE 1"/>
    <property type="match status" value="1"/>
</dbReference>
<dbReference type="GO" id="GO:0000287">
    <property type="term" value="F:magnesium ion binding"/>
    <property type="evidence" value="ECO:0007669"/>
    <property type="project" value="UniProtKB-UniRule"/>
</dbReference>
<evidence type="ECO:0000256" key="7">
    <source>
        <dbReference type="PIRSR" id="PIRSR600760-2"/>
    </source>
</evidence>
<dbReference type="InterPro" id="IPR006240">
    <property type="entry name" value="CysQ"/>
</dbReference>
<protein>
    <recommendedName>
        <fullName evidence="6">3'(2'),5'-bisphosphate nucleotidase CysQ</fullName>
        <ecNumber evidence="6">3.1.3.7</ecNumber>
    </recommendedName>
    <alternativeName>
        <fullName evidence="6">3'(2'),5-bisphosphonucleoside 3'(2')-phosphohydrolase</fullName>
    </alternativeName>
    <alternativeName>
        <fullName evidence="6">3'-phosphoadenosine 5'-phosphate phosphatase</fullName>
        <shortName evidence="6">PAP phosphatase</shortName>
    </alternativeName>
</protein>
<keyword evidence="2 6" id="KW-1003">Cell membrane</keyword>
<dbReference type="InterPro" id="IPR050725">
    <property type="entry name" value="CysQ/Inositol_MonoPase"/>
</dbReference>
<feature type="binding site" evidence="6 7">
    <location>
        <position position="93"/>
    </location>
    <ligand>
        <name>Mg(2+)</name>
        <dbReference type="ChEBI" id="CHEBI:18420"/>
        <label>2</label>
    </ligand>
</feature>
<accession>A0A7W6K4A2</accession>
<comment type="function">
    <text evidence="6">Converts adenosine-3',5'-bisphosphate (PAP) to AMP.</text>
</comment>
<dbReference type="EC" id="3.1.3.7" evidence="6"/>
<dbReference type="GO" id="GO:0008441">
    <property type="term" value="F:3'(2'),5'-bisphosphate nucleotidase activity"/>
    <property type="evidence" value="ECO:0007669"/>
    <property type="project" value="UniProtKB-UniRule"/>
</dbReference>
<comment type="catalytic activity">
    <reaction evidence="6">
        <text>adenosine 3',5'-bisphosphate + H2O = AMP + phosphate</text>
        <dbReference type="Rhea" id="RHEA:10040"/>
        <dbReference type="ChEBI" id="CHEBI:15377"/>
        <dbReference type="ChEBI" id="CHEBI:43474"/>
        <dbReference type="ChEBI" id="CHEBI:58343"/>
        <dbReference type="ChEBI" id="CHEBI:456215"/>
        <dbReference type="EC" id="3.1.3.7"/>
    </reaction>
</comment>
<dbReference type="SUPFAM" id="SSF56655">
    <property type="entry name" value="Carbohydrate phosphatase"/>
    <property type="match status" value="1"/>
</dbReference>
<keyword evidence="6 7" id="KW-0479">Metal-binding</keyword>
<dbReference type="PANTHER" id="PTHR43028">
    <property type="entry name" value="3'(2'),5'-BISPHOSPHATE NUCLEOTIDASE 1"/>
    <property type="match status" value="1"/>
</dbReference>
<feature type="binding site" evidence="6">
    <location>
        <begin position="92"/>
        <end position="95"/>
    </location>
    <ligand>
        <name>substrate</name>
    </ligand>
</feature>
<dbReference type="NCBIfam" id="TIGR01331">
    <property type="entry name" value="bisphos_cysQ"/>
    <property type="match status" value="1"/>
</dbReference>
<dbReference type="AlphaFoldDB" id="A0A7W6K4A2"/>
<dbReference type="HAMAP" id="MF_02095">
    <property type="entry name" value="CysQ"/>
    <property type="match status" value="1"/>
</dbReference>
<dbReference type="InterPro" id="IPR000760">
    <property type="entry name" value="Inositol_monophosphatase-like"/>
</dbReference>
<proteinExistence type="inferred from homology"/>
<dbReference type="PRINTS" id="PR00377">
    <property type="entry name" value="IMPHPHTASES"/>
</dbReference>
<evidence type="ECO:0000256" key="2">
    <source>
        <dbReference type="ARBA" id="ARBA00022475"/>
    </source>
</evidence>
<keyword evidence="9" id="KW-1185">Reference proteome</keyword>
<keyword evidence="3 6" id="KW-0997">Cell inner membrane</keyword>
<dbReference type="GO" id="GO:0005886">
    <property type="term" value="C:plasma membrane"/>
    <property type="evidence" value="ECO:0007669"/>
    <property type="project" value="UniProtKB-SubCell"/>
</dbReference>
<dbReference type="GO" id="GO:0046854">
    <property type="term" value="P:phosphatidylinositol phosphate biosynthetic process"/>
    <property type="evidence" value="ECO:0007669"/>
    <property type="project" value="InterPro"/>
</dbReference>
<gene>
    <name evidence="6" type="primary">cysQ</name>
    <name evidence="8" type="ORF">GGQ66_002373</name>
</gene>
<feature type="binding site" evidence="7">
    <location>
        <position position="92"/>
    </location>
    <ligand>
        <name>Mg(2+)</name>
        <dbReference type="ChEBI" id="CHEBI:18420"/>
        <label>1</label>
        <note>catalytic</note>
    </ligand>
</feature>
<dbReference type="Gene3D" id="3.30.540.10">
    <property type="entry name" value="Fructose-1,6-Bisphosphatase, subunit A, domain 1"/>
    <property type="match status" value="1"/>
</dbReference>
<sequence length="270" mass="28491">MTTRATREMMEVLEQAALAAGEAILTVYAEGAEVMLKADCSPVTKADQQAEIIILDHLARAFPDIPVIAEESVAAGRVPEIGTGPFFLVDPLDGTKEFIARNGDFTVNIALIEGGVPVAGVVYAPVCKLAYSASKSGVEKLTIAADFTIADRQPIAVRPCSTEPVALISRSHNSPETLAYLEREKIAERRVVGSSLKFGLIAEGGADIYPRFSRTMEWDTAAGDAVLRAAGGQVTDAQGAPLVYGKPGFENPSFIAFGGCPSVQKPEGHA</sequence>
<evidence type="ECO:0000313" key="9">
    <source>
        <dbReference type="Proteomes" id="UP000584824"/>
    </source>
</evidence>
<comment type="cofactor">
    <cofactor evidence="6 7">
        <name>Mg(2+)</name>
        <dbReference type="ChEBI" id="CHEBI:18420"/>
    </cofactor>
</comment>
<dbReference type="Proteomes" id="UP000584824">
    <property type="component" value="Unassembled WGS sequence"/>
</dbReference>
<reference evidence="8 9" key="1">
    <citation type="submission" date="2020-08" db="EMBL/GenBank/DDBJ databases">
        <title>Genomic Encyclopedia of Type Strains, Phase IV (KMG-IV): sequencing the most valuable type-strain genomes for metagenomic binning, comparative biology and taxonomic classification.</title>
        <authorList>
            <person name="Goeker M."/>
        </authorList>
    </citation>
    <scope>NUCLEOTIDE SEQUENCE [LARGE SCALE GENOMIC DNA]</scope>
    <source>
        <strain evidence="8 9">DSM 26385</strain>
    </source>
</reference>
<evidence type="ECO:0000256" key="4">
    <source>
        <dbReference type="ARBA" id="ARBA00022801"/>
    </source>
</evidence>
<feature type="binding site" evidence="6">
    <location>
        <position position="70"/>
    </location>
    <ligand>
        <name>substrate</name>
    </ligand>
</feature>
<keyword evidence="6 7" id="KW-0460">Magnesium</keyword>
<dbReference type="EMBL" id="JACIDU010000008">
    <property type="protein sequence ID" value="MBB4103805.1"/>
    <property type="molecule type" value="Genomic_DNA"/>
</dbReference>